<sequence>MAYFFAGVTTITLISELRHSSPNTWLNFDNHDYLRESKKSYRVTYKELMKKEIEGPGTLNFIDYDNIHNERALQELDEFYRAKIVNEILDDSDEEADTDKARRAQEENEGSNFKNNPQTYSIAPSTTPTDPFSLFGNPEDVPSTSRNPGSDMDDE</sequence>
<reference evidence="2" key="1">
    <citation type="journal article" date="2022" name="Int. J. Mol. Sci.">
        <title>Draft Genome of Tanacetum Coccineum: Genomic Comparison of Closely Related Tanacetum-Family Plants.</title>
        <authorList>
            <person name="Yamashiro T."/>
            <person name="Shiraishi A."/>
            <person name="Nakayama K."/>
            <person name="Satake H."/>
        </authorList>
    </citation>
    <scope>NUCLEOTIDE SEQUENCE</scope>
</reference>
<dbReference type="EMBL" id="BQNB010008780">
    <property type="protein sequence ID" value="GJS54198.1"/>
    <property type="molecule type" value="Genomic_DNA"/>
</dbReference>
<feature type="region of interest" description="Disordered" evidence="1">
    <location>
        <begin position="90"/>
        <end position="155"/>
    </location>
</feature>
<name>A0ABQ4WMY8_9ASTR</name>
<keyword evidence="3" id="KW-1185">Reference proteome</keyword>
<feature type="compositionally biased region" description="Polar residues" evidence="1">
    <location>
        <begin position="110"/>
        <end position="130"/>
    </location>
</feature>
<proteinExistence type="predicted"/>
<protein>
    <submittedName>
        <fullName evidence="2">Uncharacterized protein</fullName>
    </submittedName>
</protein>
<organism evidence="2 3">
    <name type="scientific">Tanacetum coccineum</name>
    <dbReference type="NCBI Taxonomy" id="301880"/>
    <lineage>
        <taxon>Eukaryota</taxon>
        <taxon>Viridiplantae</taxon>
        <taxon>Streptophyta</taxon>
        <taxon>Embryophyta</taxon>
        <taxon>Tracheophyta</taxon>
        <taxon>Spermatophyta</taxon>
        <taxon>Magnoliopsida</taxon>
        <taxon>eudicotyledons</taxon>
        <taxon>Gunneridae</taxon>
        <taxon>Pentapetalae</taxon>
        <taxon>asterids</taxon>
        <taxon>campanulids</taxon>
        <taxon>Asterales</taxon>
        <taxon>Asteraceae</taxon>
        <taxon>Asteroideae</taxon>
        <taxon>Anthemideae</taxon>
        <taxon>Anthemidinae</taxon>
        <taxon>Tanacetum</taxon>
    </lineage>
</organism>
<gene>
    <name evidence="2" type="ORF">Tco_0627560</name>
</gene>
<accession>A0ABQ4WMY8</accession>
<evidence type="ECO:0000256" key="1">
    <source>
        <dbReference type="SAM" id="MobiDB-lite"/>
    </source>
</evidence>
<comment type="caution">
    <text evidence="2">The sequence shown here is derived from an EMBL/GenBank/DDBJ whole genome shotgun (WGS) entry which is preliminary data.</text>
</comment>
<evidence type="ECO:0000313" key="3">
    <source>
        <dbReference type="Proteomes" id="UP001151760"/>
    </source>
</evidence>
<dbReference type="Proteomes" id="UP001151760">
    <property type="component" value="Unassembled WGS sequence"/>
</dbReference>
<evidence type="ECO:0000313" key="2">
    <source>
        <dbReference type="EMBL" id="GJS54198.1"/>
    </source>
</evidence>
<reference evidence="2" key="2">
    <citation type="submission" date="2022-01" db="EMBL/GenBank/DDBJ databases">
        <authorList>
            <person name="Yamashiro T."/>
            <person name="Shiraishi A."/>
            <person name="Satake H."/>
            <person name="Nakayama K."/>
        </authorList>
    </citation>
    <scope>NUCLEOTIDE SEQUENCE</scope>
</reference>